<dbReference type="InterPro" id="IPR020353">
    <property type="entry name" value="Toxin_YafO"/>
</dbReference>
<gene>
    <name evidence="1" type="ORF">CG702_05935</name>
</gene>
<evidence type="ECO:0008006" key="3">
    <source>
        <dbReference type="Google" id="ProtNLM"/>
    </source>
</evidence>
<comment type="caution">
    <text evidence="1">The sequence shown here is derived from an EMBL/GenBank/DDBJ whole genome shotgun (WGS) entry which is preliminary data.</text>
</comment>
<dbReference type="Proteomes" id="UP000264870">
    <property type="component" value="Unassembled WGS sequence"/>
</dbReference>
<name>A0A9Q5TDD9_ECOLX</name>
<reference evidence="1 2" key="1">
    <citation type="submission" date="2017-07" db="EMBL/GenBank/DDBJ databases">
        <authorList>
            <person name="Zhi S."/>
            <person name="Banting G."/>
            <person name="Neumann N."/>
        </authorList>
    </citation>
    <scope>NUCLEOTIDE SEQUENCE [LARGE SCALE GENOMIC DNA]</scope>
    <source>
        <strain evidence="1 2">WW41</strain>
    </source>
</reference>
<accession>A0A9Q5TDD9</accession>
<protein>
    <recommendedName>
        <fullName evidence="3">Type II toxin-antitoxin system YafO family toxin</fullName>
    </recommendedName>
</protein>
<organism evidence="1 2">
    <name type="scientific">Escherichia coli</name>
    <dbReference type="NCBI Taxonomy" id="562"/>
    <lineage>
        <taxon>Bacteria</taxon>
        <taxon>Pseudomonadati</taxon>
        <taxon>Pseudomonadota</taxon>
        <taxon>Gammaproteobacteria</taxon>
        <taxon>Enterobacterales</taxon>
        <taxon>Enterobacteriaceae</taxon>
        <taxon>Escherichia</taxon>
    </lineage>
</organism>
<evidence type="ECO:0000313" key="1">
    <source>
        <dbReference type="EMBL" id="OZP03958.1"/>
    </source>
</evidence>
<dbReference type="Pfam" id="PF13957">
    <property type="entry name" value="YafO_toxin"/>
    <property type="match status" value="1"/>
</dbReference>
<proteinExistence type="predicted"/>
<sequence length="136" mass="15216">MARVSIHSSLNNSAFIQGLARELSLYLNGISLSGRLGRNGGFERNNSAQTSGILKIHFKAPGEGFWTDAMRQSTRTSNNYIVYARHWDKADAFQIIAVIAPDAHETADALLPRIIDITEQDFHSLSESQIDRLEHY</sequence>
<dbReference type="EMBL" id="NNAK01000010">
    <property type="protein sequence ID" value="OZP03958.1"/>
    <property type="molecule type" value="Genomic_DNA"/>
</dbReference>
<evidence type="ECO:0000313" key="2">
    <source>
        <dbReference type="Proteomes" id="UP000264870"/>
    </source>
</evidence>
<dbReference type="AlphaFoldDB" id="A0A9Q5TDD9"/>
<dbReference type="RefSeq" id="WP_000135003.1">
    <property type="nucleotide sequence ID" value="NZ_BGYB01000005.1"/>
</dbReference>